<gene>
    <name evidence="1" type="ORF">S01H1_23343</name>
</gene>
<accession>X0V885</accession>
<reference evidence="1" key="1">
    <citation type="journal article" date="2014" name="Front. Microbiol.">
        <title>High frequency of phylogenetically diverse reductive dehalogenase-homologous genes in deep subseafloor sedimentary metagenomes.</title>
        <authorList>
            <person name="Kawai M."/>
            <person name="Futagami T."/>
            <person name="Toyoda A."/>
            <person name="Takaki Y."/>
            <person name="Nishi S."/>
            <person name="Hori S."/>
            <person name="Arai W."/>
            <person name="Tsubouchi T."/>
            <person name="Morono Y."/>
            <person name="Uchiyama I."/>
            <person name="Ito T."/>
            <person name="Fujiyama A."/>
            <person name="Inagaki F."/>
            <person name="Takami H."/>
        </authorList>
    </citation>
    <scope>NUCLEOTIDE SEQUENCE</scope>
    <source>
        <strain evidence="1">Expedition CK06-06</strain>
    </source>
</reference>
<evidence type="ECO:0000313" key="1">
    <source>
        <dbReference type="EMBL" id="GAF96860.1"/>
    </source>
</evidence>
<comment type="caution">
    <text evidence="1">The sequence shown here is derived from an EMBL/GenBank/DDBJ whole genome shotgun (WGS) entry which is preliminary data.</text>
</comment>
<name>X0V885_9ZZZZ</name>
<dbReference type="AlphaFoldDB" id="X0V885"/>
<organism evidence="1">
    <name type="scientific">marine sediment metagenome</name>
    <dbReference type="NCBI Taxonomy" id="412755"/>
    <lineage>
        <taxon>unclassified sequences</taxon>
        <taxon>metagenomes</taxon>
        <taxon>ecological metagenomes</taxon>
    </lineage>
</organism>
<protein>
    <submittedName>
        <fullName evidence="1">Uncharacterized protein</fullName>
    </submittedName>
</protein>
<sequence length="86" mass="9766">MNYDLANTGLMKFPVDGHAFIKAVKDGNVPFKDAEAIYEKALDKLEKKLPDVPRKQETEKINNLLVSLNLKLLLRTELERIISMPA</sequence>
<proteinExistence type="predicted"/>
<dbReference type="EMBL" id="BARS01013446">
    <property type="protein sequence ID" value="GAF96860.1"/>
    <property type="molecule type" value="Genomic_DNA"/>
</dbReference>